<proteinExistence type="predicted"/>
<evidence type="ECO:0008006" key="4">
    <source>
        <dbReference type="Google" id="ProtNLM"/>
    </source>
</evidence>
<gene>
    <name evidence="2" type="ORF">PoMZ_02844</name>
</gene>
<evidence type="ECO:0000313" key="3">
    <source>
        <dbReference type="Proteomes" id="UP000294847"/>
    </source>
</evidence>
<dbReference type="CDD" id="cd12148">
    <property type="entry name" value="fungal_TF_MHR"/>
    <property type="match status" value="1"/>
</dbReference>
<dbReference type="Proteomes" id="UP000294847">
    <property type="component" value="Chromosome 3"/>
</dbReference>
<organism evidence="2 3">
    <name type="scientific">Pyricularia oryzae</name>
    <name type="common">Rice blast fungus</name>
    <name type="synonym">Magnaporthe oryzae</name>
    <dbReference type="NCBI Taxonomy" id="318829"/>
    <lineage>
        <taxon>Eukaryota</taxon>
        <taxon>Fungi</taxon>
        <taxon>Dikarya</taxon>
        <taxon>Ascomycota</taxon>
        <taxon>Pezizomycotina</taxon>
        <taxon>Sordariomycetes</taxon>
        <taxon>Sordariomycetidae</taxon>
        <taxon>Magnaporthales</taxon>
        <taxon>Pyriculariaceae</taxon>
        <taxon>Pyricularia</taxon>
    </lineage>
</organism>
<sequence>MRELLSPSGIAVLKQATSSSSRGEAASPSFAVIGISRAATDAISPDRFAHILRASHEAQTGLGFGRQARTSAIATTQEALAVILERLQRIEAGSTGSTGSPGKQPQDHPDAGPSSRSTASDSPRQTLDSSNGANHTPPATRHASQQPHPPDSHGLPQIAVTLSTAVADCQRLRKRHVNSHRMFISGDAMIPLELTKAWLDNYFLNMSHKLFFAIRDELFVNRPLLRMMPELTTMEHVHIDASMLVIYYCILHQGSVIPDTTERAGSRPTQDMMSRIYVGCLRAVTLWQREATGCLTDFVAAVLMAQTAAESLDMDLSREMHSKACSYAQILNLHSIDRTDSGPPEASPIVANDDRRLNMWNLIQIDLIYRLVQQETSALSFDFAKWHVNLPSLTFDPESSREEAVHTMTFLARSRVALILIDFFQIVDDVGQGDGVSSSIVDLCEQVEDVVKEWKIADLEAYAIFEAALICYTSILFMLIRQADSHKGSTEAQTPEPRDVITLRPDLSLPAARKVIEIIHHVLQILRLPGSEILSFTFCFYRVDVAYSHIANCLIDKHPAARGDDIETLRTFADCVRDISRQERELMPLLGALEATSLQQRRRPRFVIVYTYSPGLIHNDIRIHVGFQSDDSKVSGVKGTDERDSRLSLTPWCLRLSGTAARVKFPRSNSGVPGDFAHLVVPLKPWEPFGKLYETG</sequence>
<evidence type="ECO:0000313" key="2">
    <source>
        <dbReference type="EMBL" id="QBZ57907.1"/>
    </source>
</evidence>
<evidence type="ECO:0000256" key="1">
    <source>
        <dbReference type="SAM" id="MobiDB-lite"/>
    </source>
</evidence>
<feature type="compositionally biased region" description="Polar residues" evidence="1">
    <location>
        <begin position="114"/>
        <end position="134"/>
    </location>
</feature>
<accession>A0A4P7N5R8</accession>
<name>A0A4P7N5R8_PYROR</name>
<reference evidence="2 3" key="1">
    <citation type="journal article" date="2019" name="Mol. Biol. Evol.">
        <title>Blast fungal genomes show frequent chromosomal changes, gene gains and losses, and effector gene turnover.</title>
        <authorList>
            <person name="Gomez Luciano L.B."/>
            <person name="Jason Tsai I."/>
            <person name="Chuma I."/>
            <person name="Tosa Y."/>
            <person name="Chen Y.H."/>
            <person name="Li J.Y."/>
            <person name="Li M.Y."/>
            <person name="Jade Lu M.Y."/>
            <person name="Nakayashiki H."/>
            <person name="Li W.H."/>
        </authorList>
    </citation>
    <scope>NUCLEOTIDE SEQUENCE [LARGE SCALE GENOMIC DNA]</scope>
    <source>
        <strain evidence="2">MZ5-1-6</strain>
    </source>
</reference>
<protein>
    <recommendedName>
        <fullName evidence="4">Transcription factor domain-containing protein</fullName>
    </recommendedName>
</protein>
<dbReference type="AlphaFoldDB" id="A0A4P7N5R8"/>
<feature type="region of interest" description="Disordered" evidence="1">
    <location>
        <begin position="93"/>
        <end position="156"/>
    </location>
</feature>
<feature type="compositionally biased region" description="Polar residues" evidence="1">
    <location>
        <begin position="94"/>
        <end position="103"/>
    </location>
</feature>
<dbReference type="EMBL" id="CP034206">
    <property type="protein sequence ID" value="QBZ57907.1"/>
    <property type="molecule type" value="Genomic_DNA"/>
</dbReference>